<evidence type="ECO:0000256" key="8">
    <source>
        <dbReference type="ARBA" id="ARBA00023209"/>
    </source>
</evidence>
<dbReference type="Proteomes" id="UP000503308">
    <property type="component" value="Chromosome"/>
</dbReference>
<evidence type="ECO:0000313" key="11">
    <source>
        <dbReference type="EMBL" id="QJF52307.1"/>
    </source>
</evidence>
<keyword evidence="5 10" id="KW-1133">Transmembrane helix</keyword>
<feature type="transmembrane region" description="Helical" evidence="10">
    <location>
        <begin position="12"/>
        <end position="31"/>
    </location>
</feature>
<evidence type="ECO:0000256" key="3">
    <source>
        <dbReference type="ARBA" id="ARBA00022679"/>
    </source>
</evidence>
<gene>
    <name evidence="10 11" type="primary">plsY</name>
    <name evidence="11" type="ORF">G3256_14540</name>
</gene>
<feature type="transmembrane region" description="Helical" evidence="10">
    <location>
        <begin position="87"/>
        <end position="107"/>
    </location>
</feature>
<dbReference type="EC" id="2.3.1.275" evidence="10"/>
<organism evidence="11 12">
    <name type="scientific">Roseobacter ponti</name>
    <dbReference type="NCBI Taxonomy" id="1891787"/>
    <lineage>
        <taxon>Bacteria</taxon>
        <taxon>Pseudomonadati</taxon>
        <taxon>Pseudomonadota</taxon>
        <taxon>Alphaproteobacteria</taxon>
        <taxon>Rhodobacterales</taxon>
        <taxon>Roseobacteraceae</taxon>
        <taxon>Roseobacter</taxon>
    </lineage>
</organism>
<comment type="function">
    <text evidence="10">Catalyzes the transfer of an acyl group from acyl-phosphate (acyl-PO(4)) to glycerol-3-phosphate (G3P) to form lysophosphatidic acid (LPA). This enzyme utilizes acyl-phosphate as fatty acyl donor, but not acyl-CoA or acyl-ACP.</text>
</comment>
<dbReference type="Pfam" id="PF02660">
    <property type="entry name" value="G3P_acyltransf"/>
    <property type="match status" value="1"/>
</dbReference>
<evidence type="ECO:0000256" key="10">
    <source>
        <dbReference type="HAMAP-Rule" id="MF_01043"/>
    </source>
</evidence>
<comment type="pathway">
    <text evidence="10">Lipid metabolism; phospholipid metabolism.</text>
</comment>
<comment type="similarity">
    <text evidence="10">Belongs to the PlsY family.</text>
</comment>
<dbReference type="InterPro" id="IPR003811">
    <property type="entry name" value="G3P_acylTferase_PlsY"/>
</dbReference>
<evidence type="ECO:0000313" key="12">
    <source>
        <dbReference type="Proteomes" id="UP000503308"/>
    </source>
</evidence>
<keyword evidence="12" id="KW-1185">Reference proteome</keyword>
<evidence type="ECO:0000256" key="4">
    <source>
        <dbReference type="ARBA" id="ARBA00022692"/>
    </source>
</evidence>
<dbReference type="NCBIfam" id="TIGR00023">
    <property type="entry name" value="glycerol-3-phosphate 1-O-acyltransferase PlsY"/>
    <property type="match status" value="1"/>
</dbReference>
<dbReference type="AlphaFoldDB" id="A0A858SWA6"/>
<dbReference type="GO" id="GO:0043772">
    <property type="term" value="F:acyl-phosphate glycerol-3-phosphate acyltransferase activity"/>
    <property type="evidence" value="ECO:0007669"/>
    <property type="project" value="UniProtKB-UniRule"/>
</dbReference>
<keyword evidence="4 10" id="KW-0812">Transmembrane</keyword>
<dbReference type="SMART" id="SM01207">
    <property type="entry name" value="G3P_acyltransf"/>
    <property type="match status" value="1"/>
</dbReference>
<keyword evidence="7 10" id="KW-0472">Membrane</keyword>
<keyword evidence="1 10" id="KW-1003">Cell membrane</keyword>
<protein>
    <recommendedName>
        <fullName evidence="10">Glycerol-3-phosphate acyltransferase</fullName>
    </recommendedName>
    <alternativeName>
        <fullName evidence="10">Acyl-PO4 G3P acyltransferase</fullName>
    </alternativeName>
    <alternativeName>
        <fullName evidence="10">Acyl-phosphate--glycerol-3-phosphate acyltransferase</fullName>
    </alternativeName>
    <alternativeName>
        <fullName evidence="10">G3P acyltransferase</fullName>
        <shortName evidence="10">GPAT</shortName>
        <ecNumber evidence="10">2.3.1.275</ecNumber>
    </alternativeName>
    <alternativeName>
        <fullName evidence="10">Lysophosphatidic acid synthase</fullName>
        <shortName evidence="10">LPA synthase</shortName>
    </alternativeName>
</protein>
<keyword evidence="11" id="KW-0012">Acyltransferase</keyword>
<evidence type="ECO:0000256" key="6">
    <source>
        <dbReference type="ARBA" id="ARBA00023098"/>
    </source>
</evidence>
<dbReference type="PANTHER" id="PTHR30309:SF0">
    <property type="entry name" value="GLYCEROL-3-PHOSPHATE ACYLTRANSFERASE-RELATED"/>
    <property type="match status" value="1"/>
</dbReference>
<reference evidence="11 12" key="1">
    <citation type="submission" date="2020-02" db="EMBL/GenBank/DDBJ databases">
        <title>Genome sequence of Roseobacter ponti.</title>
        <authorList>
            <person name="Hollensteiner J."/>
            <person name="Schneider D."/>
            <person name="Poehlein A."/>
            <person name="Daniel R."/>
        </authorList>
    </citation>
    <scope>NUCLEOTIDE SEQUENCE [LARGE SCALE GENOMIC DNA]</scope>
    <source>
        <strain evidence="11 12">DSM 106830</strain>
    </source>
</reference>
<dbReference type="UniPathway" id="UPA00085"/>
<keyword evidence="8 10" id="KW-0594">Phospholipid biosynthesis</keyword>
<feature type="transmembrane region" description="Helical" evidence="10">
    <location>
        <begin position="169"/>
        <end position="185"/>
    </location>
</feature>
<keyword evidence="2 10" id="KW-0444">Lipid biosynthesis</keyword>
<sequence length="202" mass="20941">MSYEGYVMTMLLWWAGVGYLIGSVPFGILVARVMGLGNLREIGSGNIGATNVLRTGNKPAAALTLLLDGGKGVVAVLLARAYGSGDLYLIAGLAAMIGHCYPVWLRFAGGKGVATFLGIVLAMHFPVGAGCCIAWLAGAFATRISSMGALVAAAAGIPLAWVLDGGKTAFYVALMAAIVFWRHRANIARIRAGTEPKIGQKS</sequence>
<dbReference type="PANTHER" id="PTHR30309">
    <property type="entry name" value="INNER MEMBRANE PROTEIN YGIH"/>
    <property type="match status" value="1"/>
</dbReference>
<keyword evidence="9 10" id="KW-1208">Phospholipid metabolism</keyword>
<evidence type="ECO:0000256" key="5">
    <source>
        <dbReference type="ARBA" id="ARBA00022989"/>
    </source>
</evidence>
<dbReference type="GO" id="GO:0005886">
    <property type="term" value="C:plasma membrane"/>
    <property type="evidence" value="ECO:0007669"/>
    <property type="project" value="UniProtKB-SubCell"/>
</dbReference>
<evidence type="ECO:0000256" key="7">
    <source>
        <dbReference type="ARBA" id="ARBA00023136"/>
    </source>
</evidence>
<keyword evidence="6 10" id="KW-0443">Lipid metabolism</keyword>
<evidence type="ECO:0000256" key="9">
    <source>
        <dbReference type="ARBA" id="ARBA00023264"/>
    </source>
</evidence>
<comment type="catalytic activity">
    <reaction evidence="10">
        <text>an acyl phosphate + sn-glycerol 3-phosphate = a 1-acyl-sn-glycero-3-phosphate + phosphate</text>
        <dbReference type="Rhea" id="RHEA:34075"/>
        <dbReference type="ChEBI" id="CHEBI:43474"/>
        <dbReference type="ChEBI" id="CHEBI:57597"/>
        <dbReference type="ChEBI" id="CHEBI:57970"/>
        <dbReference type="ChEBI" id="CHEBI:59918"/>
        <dbReference type="EC" id="2.3.1.275"/>
    </reaction>
</comment>
<comment type="subunit">
    <text evidence="10">Probably interacts with PlsX.</text>
</comment>
<evidence type="ECO:0000256" key="1">
    <source>
        <dbReference type="ARBA" id="ARBA00022475"/>
    </source>
</evidence>
<evidence type="ECO:0000256" key="2">
    <source>
        <dbReference type="ARBA" id="ARBA00022516"/>
    </source>
</evidence>
<dbReference type="GO" id="GO:0008654">
    <property type="term" value="P:phospholipid biosynthetic process"/>
    <property type="evidence" value="ECO:0007669"/>
    <property type="project" value="UniProtKB-UniRule"/>
</dbReference>
<keyword evidence="3 10" id="KW-0808">Transferase</keyword>
<dbReference type="HAMAP" id="MF_01043">
    <property type="entry name" value="PlsY"/>
    <property type="match status" value="1"/>
</dbReference>
<dbReference type="EMBL" id="CP048788">
    <property type="protein sequence ID" value="QJF52307.1"/>
    <property type="molecule type" value="Genomic_DNA"/>
</dbReference>
<accession>A0A858SWA6</accession>
<feature type="transmembrane region" description="Helical" evidence="10">
    <location>
        <begin position="113"/>
        <end position="137"/>
    </location>
</feature>
<dbReference type="RefSeq" id="WP_169641526.1">
    <property type="nucleotide sequence ID" value="NZ_CP048788.1"/>
</dbReference>
<name>A0A858SWA6_9RHOB</name>
<proteinExistence type="inferred from homology"/>
<comment type="subcellular location">
    <subcellularLocation>
        <location evidence="10">Cell membrane</location>
        <topology evidence="10">Multi-pass membrane protein</topology>
    </subcellularLocation>
</comment>
<dbReference type="KEGG" id="rpon:G3256_14540"/>